<dbReference type="GO" id="GO:0016887">
    <property type="term" value="F:ATP hydrolysis activity"/>
    <property type="evidence" value="ECO:0007669"/>
    <property type="project" value="InterPro"/>
</dbReference>
<keyword evidence="5" id="KW-0067">ATP-binding</keyword>
<keyword evidence="7 8" id="KW-0472">Membrane</keyword>
<keyword evidence="2" id="KW-0813">Transport</keyword>
<feature type="transmembrane region" description="Helical" evidence="8">
    <location>
        <begin position="70"/>
        <end position="93"/>
    </location>
</feature>
<gene>
    <name evidence="11" type="ORF">Acaty_c1490</name>
</gene>
<feature type="domain" description="ABC transmembrane type-1" evidence="10">
    <location>
        <begin position="31"/>
        <end position="334"/>
    </location>
</feature>
<dbReference type="InterPro" id="IPR050835">
    <property type="entry name" value="ABC_transporter_sub-D"/>
</dbReference>
<keyword evidence="4" id="KW-0547">Nucleotide-binding</keyword>
<comment type="subcellular location">
    <subcellularLocation>
        <location evidence="1">Cell membrane</location>
        <topology evidence="1">Multi-pass membrane protein</topology>
    </subcellularLocation>
</comment>
<dbReference type="GO" id="GO:0005524">
    <property type="term" value="F:ATP binding"/>
    <property type="evidence" value="ECO:0007669"/>
    <property type="project" value="UniProtKB-KW"/>
</dbReference>
<dbReference type="Gene3D" id="1.20.1560.10">
    <property type="entry name" value="ABC transporter type 1, transmembrane domain"/>
    <property type="match status" value="1"/>
</dbReference>
<dbReference type="Proteomes" id="UP000005522">
    <property type="component" value="Chromosome"/>
</dbReference>
<dbReference type="Gene3D" id="3.40.50.300">
    <property type="entry name" value="P-loop containing nucleotide triphosphate hydrolases"/>
    <property type="match status" value="1"/>
</dbReference>
<dbReference type="PROSITE" id="PS50893">
    <property type="entry name" value="ABC_TRANSPORTER_2"/>
    <property type="match status" value="1"/>
</dbReference>
<evidence type="ECO:0000256" key="1">
    <source>
        <dbReference type="ARBA" id="ARBA00004651"/>
    </source>
</evidence>
<feature type="transmembrane region" description="Helical" evidence="8">
    <location>
        <begin position="27"/>
        <end position="50"/>
    </location>
</feature>
<dbReference type="InterPro" id="IPR003439">
    <property type="entry name" value="ABC_transporter-like_ATP-bd"/>
</dbReference>
<evidence type="ECO:0000259" key="10">
    <source>
        <dbReference type="PROSITE" id="PS50929"/>
    </source>
</evidence>
<dbReference type="eggNOG" id="COG4178">
    <property type="taxonomic scope" value="Bacteria"/>
</dbReference>
<sequence length="590" mass="67837">MQQFNRAFFRDLWQIIKPYWSRSPERWLARWVFALIIALNLFMVFISYRITQWYAVFWNALQHFQVQAAWTQMAIFLGLATLYIIAAVSQTFFTQMLEIRWRRWLTVEYLDAWLARGTFYHMQVLGDGTDNPDQRISEDLASFTSMTLNIAIGLLSSITTLFAFVFMLWELSALITIPWQGHTFTIPGYLVWAALIYAVFGTVITARIGKPLIQLNFNQERYQADFRFSMMRLRENSESVALYRGEGEERHHFLRRFAEVYANYWRIIWRSMRLNWWSSGYGQAAIIFPILVSLPAYFVNKAIGIGGLQQIASAFGQVQGALSFIVSSYSSLANWHAVVDRLRFFQQSMEEVHRIQDNHYHIERRDGPYLRVDGLTVRLPNGRELVRDLDFALRRGERLLIMGPSGGGKSTLIRALAGIWPFGDGRVTMPAGDRPLFLPQRPYLPMGSLRDVLVYPFGMAAPDDERLRQALHLVGMATLADQLDEVKLWSHTLSLGEQQRLAFARVLIHRPPWLFLDEASSALDEPAEQALYGLLLEQLPDTAIVSVGHRSSLLAFHERCLRLDGRGNWTMEPINAPATGLALRLQPHPG</sequence>
<evidence type="ECO:0000256" key="8">
    <source>
        <dbReference type="SAM" id="Phobius"/>
    </source>
</evidence>
<feature type="domain" description="ABC transporter" evidence="9">
    <location>
        <begin position="370"/>
        <end position="583"/>
    </location>
</feature>
<dbReference type="RefSeq" id="WP_004872354.1">
    <property type="nucleotide sequence ID" value="NZ_CP005986.1"/>
</dbReference>
<dbReference type="PANTHER" id="PTHR11384:SF59">
    <property type="entry name" value="LYSOSOMAL COBALAMIN TRANSPORTER ABCD4"/>
    <property type="match status" value="1"/>
</dbReference>
<evidence type="ECO:0000313" key="11">
    <source>
        <dbReference type="EMBL" id="AIA55356.1"/>
    </source>
</evidence>
<feature type="transmembrane region" description="Helical" evidence="8">
    <location>
        <begin position="148"/>
        <end position="169"/>
    </location>
</feature>
<dbReference type="PROSITE" id="PS50929">
    <property type="entry name" value="ABC_TM1F"/>
    <property type="match status" value="1"/>
</dbReference>
<dbReference type="AlphaFoldDB" id="A0A059ZZB5"/>
<keyword evidence="6 8" id="KW-1133">Transmembrane helix</keyword>
<dbReference type="InterPro" id="IPR036640">
    <property type="entry name" value="ABC1_TM_sf"/>
</dbReference>
<protein>
    <submittedName>
        <fullName evidence="11">ABC transporter domain protein</fullName>
    </submittedName>
</protein>
<feature type="transmembrane region" description="Helical" evidence="8">
    <location>
        <begin position="280"/>
        <end position="299"/>
    </location>
</feature>
<dbReference type="SUPFAM" id="SSF90123">
    <property type="entry name" value="ABC transporter transmembrane region"/>
    <property type="match status" value="1"/>
</dbReference>
<dbReference type="PROSITE" id="PS00211">
    <property type="entry name" value="ABC_TRANSPORTER_1"/>
    <property type="match status" value="1"/>
</dbReference>
<dbReference type="PANTHER" id="PTHR11384">
    <property type="entry name" value="ATP-BINDING CASSETTE, SUB-FAMILY D MEMBER"/>
    <property type="match status" value="1"/>
</dbReference>
<dbReference type="GO" id="GO:0140359">
    <property type="term" value="F:ABC-type transporter activity"/>
    <property type="evidence" value="ECO:0007669"/>
    <property type="project" value="InterPro"/>
</dbReference>
<name>A0A059ZZB5_ACICK</name>
<dbReference type="KEGG" id="acz:Acaty_c1490"/>
<evidence type="ECO:0000259" key="9">
    <source>
        <dbReference type="PROSITE" id="PS50893"/>
    </source>
</evidence>
<dbReference type="EMBL" id="CP005986">
    <property type="protein sequence ID" value="AIA55356.1"/>
    <property type="molecule type" value="Genomic_DNA"/>
</dbReference>
<dbReference type="Pfam" id="PF06472">
    <property type="entry name" value="ABC_membrane_2"/>
    <property type="match status" value="1"/>
</dbReference>
<dbReference type="InterPro" id="IPR003593">
    <property type="entry name" value="AAA+_ATPase"/>
</dbReference>
<evidence type="ECO:0000256" key="2">
    <source>
        <dbReference type="ARBA" id="ARBA00022448"/>
    </source>
</evidence>
<evidence type="ECO:0000256" key="4">
    <source>
        <dbReference type="ARBA" id="ARBA00022741"/>
    </source>
</evidence>
<organism evidence="11 12">
    <name type="scientific">Acidithiobacillus caldus (strain ATCC 51756 / DSM 8584 / KU)</name>
    <dbReference type="NCBI Taxonomy" id="637389"/>
    <lineage>
        <taxon>Bacteria</taxon>
        <taxon>Pseudomonadati</taxon>
        <taxon>Pseudomonadota</taxon>
        <taxon>Acidithiobacillia</taxon>
        <taxon>Acidithiobacillales</taxon>
        <taxon>Acidithiobacillaceae</taxon>
        <taxon>Acidithiobacillus</taxon>
    </lineage>
</organism>
<dbReference type="InterPro" id="IPR017871">
    <property type="entry name" value="ABC_transporter-like_CS"/>
</dbReference>
<dbReference type="Pfam" id="PF00005">
    <property type="entry name" value="ABC_tran"/>
    <property type="match status" value="1"/>
</dbReference>
<dbReference type="CDD" id="cd03223">
    <property type="entry name" value="ABCD_peroxisomal_ALDP"/>
    <property type="match status" value="1"/>
</dbReference>
<dbReference type="SMART" id="SM00382">
    <property type="entry name" value="AAA"/>
    <property type="match status" value="1"/>
</dbReference>
<reference evidence="11 12" key="1">
    <citation type="journal article" date="2009" name="J. Bacteriol.">
        <title>Draft genome sequence of the extremely acidophilic bacterium Acidithiobacillus caldus ATCC 51756 reveals metabolic versatility in the genus Acidithiobacillus.</title>
        <authorList>
            <person name="Valdes J."/>
            <person name="Quatrini R."/>
            <person name="Hallberg K."/>
            <person name="Dopson M."/>
            <person name="Valenzuela P.D."/>
            <person name="Holmes D.S."/>
        </authorList>
    </citation>
    <scope>NUCLEOTIDE SEQUENCE [LARGE SCALE GENOMIC DNA]</scope>
    <source>
        <strain evidence="12">ATCC 51756 / DSM 8584 / KU</strain>
    </source>
</reference>
<evidence type="ECO:0000256" key="7">
    <source>
        <dbReference type="ARBA" id="ARBA00023136"/>
    </source>
</evidence>
<dbReference type="SUPFAM" id="SSF52540">
    <property type="entry name" value="P-loop containing nucleoside triphosphate hydrolases"/>
    <property type="match status" value="1"/>
</dbReference>
<feature type="transmembrane region" description="Helical" evidence="8">
    <location>
        <begin position="189"/>
        <end position="209"/>
    </location>
</feature>
<dbReference type="InterPro" id="IPR011527">
    <property type="entry name" value="ABC1_TM_dom"/>
</dbReference>
<evidence type="ECO:0000313" key="12">
    <source>
        <dbReference type="Proteomes" id="UP000005522"/>
    </source>
</evidence>
<evidence type="ECO:0000256" key="6">
    <source>
        <dbReference type="ARBA" id="ARBA00022989"/>
    </source>
</evidence>
<dbReference type="HOGENOM" id="CLU_007587_6_1_6"/>
<proteinExistence type="predicted"/>
<evidence type="ECO:0000256" key="3">
    <source>
        <dbReference type="ARBA" id="ARBA00022692"/>
    </source>
</evidence>
<keyword evidence="3 8" id="KW-0812">Transmembrane</keyword>
<accession>A0A059ZZB5</accession>
<evidence type="ECO:0000256" key="5">
    <source>
        <dbReference type="ARBA" id="ARBA00022840"/>
    </source>
</evidence>
<dbReference type="InterPro" id="IPR027417">
    <property type="entry name" value="P-loop_NTPase"/>
</dbReference>
<dbReference type="GO" id="GO:0005886">
    <property type="term" value="C:plasma membrane"/>
    <property type="evidence" value="ECO:0007669"/>
    <property type="project" value="UniProtKB-SubCell"/>
</dbReference>